<sequence>MSNNNKMTDEEFCQMITLLSKFANTEMDQFELWKFKSDFGEVLVSMSLNTSEDSSAYTDVSEAIK</sequence>
<name>A0A0C1QC45_9GAMM</name>
<organism evidence="1 2">
    <name type="scientific">Pseudoalteromonas luteoviolacea</name>
    <dbReference type="NCBI Taxonomy" id="43657"/>
    <lineage>
        <taxon>Bacteria</taxon>
        <taxon>Pseudomonadati</taxon>
        <taxon>Pseudomonadota</taxon>
        <taxon>Gammaproteobacteria</taxon>
        <taxon>Alteromonadales</taxon>
        <taxon>Pseudoalteromonadaceae</taxon>
        <taxon>Pseudoalteromonas</taxon>
    </lineage>
</organism>
<accession>A0A0C1QC45</accession>
<dbReference type="RefSeq" id="WP_039610035.1">
    <property type="nucleotide sequence ID" value="NZ_JWIC01000006.1"/>
</dbReference>
<proteinExistence type="predicted"/>
<protein>
    <submittedName>
        <fullName evidence="1">Uncharacterized protein</fullName>
    </submittedName>
</protein>
<reference evidence="1 2" key="1">
    <citation type="submission" date="2014-12" db="EMBL/GenBank/DDBJ databases">
        <title>Draft Genome Sequence of Pseudoalteromonas luteoviolacea HI1.</title>
        <authorList>
            <person name="Asahina A.Y."/>
            <person name="Hadfield M.G."/>
        </authorList>
    </citation>
    <scope>NUCLEOTIDE SEQUENCE [LARGE SCALE GENOMIC DNA]</scope>
    <source>
        <strain evidence="1 2">HI1</strain>
    </source>
</reference>
<gene>
    <name evidence="1" type="ORF">JF50_13965</name>
</gene>
<comment type="caution">
    <text evidence="1">The sequence shown here is derived from an EMBL/GenBank/DDBJ whole genome shotgun (WGS) entry which is preliminary data.</text>
</comment>
<dbReference type="OrthoDB" id="6311304at2"/>
<dbReference type="AlphaFoldDB" id="A0A0C1QC45"/>
<evidence type="ECO:0000313" key="1">
    <source>
        <dbReference type="EMBL" id="KID56975.1"/>
    </source>
</evidence>
<dbReference type="Proteomes" id="UP000031327">
    <property type="component" value="Unassembled WGS sequence"/>
</dbReference>
<dbReference type="EMBL" id="JWIC01000006">
    <property type="protein sequence ID" value="KID56975.1"/>
    <property type="molecule type" value="Genomic_DNA"/>
</dbReference>
<evidence type="ECO:0000313" key="2">
    <source>
        <dbReference type="Proteomes" id="UP000031327"/>
    </source>
</evidence>